<comment type="caution">
    <text evidence="1">The sequence shown here is derived from an EMBL/GenBank/DDBJ whole genome shotgun (WGS) entry which is preliminary data.</text>
</comment>
<dbReference type="RefSeq" id="WP_203537698.1">
    <property type="nucleotide sequence ID" value="NZ_JAESND010000003.1"/>
</dbReference>
<keyword evidence="2" id="KW-1185">Reference proteome</keyword>
<name>A0ABS2BJN6_9NEIS</name>
<evidence type="ECO:0000313" key="1">
    <source>
        <dbReference type="EMBL" id="MBM3115822.1"/>
    </source>
</evidence>
<dbReference type="Proteomes" id="UP000809431">
    <property type="component" value="Unassembled WGS sequence"/>
</dbReference>
<evidence type="ECO:0000313" key="2">
    <source>
        <dbReference type="Proteomes" id="UP000809431"/>
    </source>
</evidence>
<protein>
    <submittedName>
        <fullName evidence="1">Uncharacterized protein</fullName>
    </submittedName>
</protein>
<proteinExistence type="predicted"/>
<organism evidence="1 2">
    <name type="scientific">Jeongeupia naejangsanensis</name>
    <dbReference type="NCBI Taxonomy" id="613195"/>
    <lineage>
        <taxon>Bacteria</taxon>
        <taxon>Pseudomonadati</taxon>
        <taxon>Pseudomonadota</taxon>
        <taxon>Betaproteobacteria</taxon>
        <taxon>Neisseriales</taxon>
        <taxon>Chitinibacteraceae</taxon>
        <taxon>Jeongeupia</taxon>
    </lineage>
</organism>
<reference evidence="1 2" key="1">
    <citation type="submission" date="2021-01" db="EMBL/GenBank/DDBJ databases">
        <title>Draft Genome Sequence and Polyhydroxyalkanoate Biosynthetic Potential of Jeongeupia naejangsanensis Type Strain DSM 24253.</title>
        <authorList>
            <person name="Turrini P."/>
            <person name="Artuso I."/>
            <person name="Lugli G.A."/>
            <person name="Frangipani E."/>
            <person name="Ventura M."/>
            <person name="Visca P."/>
        </authorList>
    </citation>
    <scope>NUCLEOTIDE SEQUENCE [LARGE SCALE GENOMIC DNA]</scope>
    <source>
        <strain evidence="1 2">DSM 24253</strain>
    </source>
</reference>
<gene>
    <name evidence="1" type="ORF">JMJ54_08265</name>
</gene>
<accession>A0ABS2BJN6</accession>
<sequence>MARFHIVTLIGSTSLEGGDLRGDDMLQTLKQLRADLFGPDRPLIDFHGDRYVVLFEGDDELEALAWAEGHGVVLHGKIANRADIYSLYLGWTGLIDRGLDAQPDPGWRVPQR</sequence>
<dbReference type="EMBL" id="JAESND010000003">
    <property type="protein sequence ID" value="MBM3115822.1"/>
    <property type="molecule type" value="Genomic_DNA"/>
</dbReference>